<reference evidence="2" key="2">
    <citation type="journal article" date="2021" name="PeerJ">
        <title>Extensive microbial diversity within the chicken gut microbiome revealed by metagenomics and culture.</title>
        <authorList>
            <person name="Gilroy R."/>
            <person name="Ravi A."/>
            <person name="Getino M."/>
            <person name="Pursley I."/>
            <person name="Horton D.L."/>
            <person name="Alikhan N.F."/>
            <person name="Baker D."/>
            <person name="Gharbi K."/>
            <person name="Hall N."/>
            <person name="Watson M."/>
            <person name="Adriaenssens E.M."/>
            <person name="Foster-Nyarko E."/>
            <person name="Jarju S."/>
            <person name="Secka A."/>
            <person name="Antonio M."/>
            <person name="Oren A."/>
            <person name="Chaudhuri R.R."/>
            <person name="La Ragione R."/>
            <person name="Hildebrand F."/>
            <person name="Pallen M.J."/>
        </authorList>
    </citation>
    <scope>NUCLEOTIDE SEQUENCE</scope>
    <source>
        <strain evidence="2">ChiSjej6B24-2974</strain>
    </source>
</reference>
<evidence type="ECO:0000313" key="2">
    <source>
        <dbReference type="EMBL" id="HIQ81782.1"/>
    </source>
</evidence>
<dbReference type="Gene3D" id="3.40.50.450">
    <property type="match status" value="1"/>
</dbReference>
<dbReference type="Proteomes" id="UP000824260">
    <property type="component" value="Unassembled WGS sequence"/>
</dbReference>
<dbReference type="Pfam" id="PF02481">
    <property type="entry name" value="DNA_processg_A"/>
    <property type="match status" value="1"/>
</dbReference>
<protein>
    <submittedName>
        <fullName evidence="2">DNA-processing protein DprA</fullName>
    </submittedName>
</protein>
<dbReference type="EMBL" id="DVFZ01000017">
    <property type="protein sequence ID" value="HIQ81782.1"/>
    <property type="molecule type" value="Genomic_DNA"/>
</dbReference>
<accession>A0A9D0ZKE5</accession>
<name>A0A9D0ZKE5_9FIRM</name>
<evidence type="ECO:0000313" key="3">
    <source>
        <dbReference type="Proteomes" id="UP000824260"/>
    </source>
</evidence>
<dbReference type="InterPro" id="IPR057666">
    <property type="entry name" value="DrpA_SLOG"/>
</dbReference>
<proteinExistence type="predicted"/>
<feature type="domain" description="Smf/DprA SLOG" evidence="1">
    <location>
        <begin position="96"/>
        <end position="257"/>
    </location>
</feature>
<organism evidence="2 3">
    <name type="scientific">Candidatus Pullichristensenella stercorigallinarum</name>
    <dbReference type="NCBI Taxonomy" id="2840909"/>
    <lineage>
        <taxon>Bacteria</taxon>
        <taxon>Bacillati</taxon>
        <taxon>Bacillota</taxon>
        <taxon>Clostridia</taxon>
        <taxon>Candidatus Pullichristensenella</taxon>
    </lineage>
</organism>
<dbReference type="GO" id="GO:0009294">
    <property type="term" value="P:DNA-mediated transformation"/>
    <property type="evidence" value="ECO:0007669"/>
    <property type="project" value="InterPro"/>
</dbReference>
<reference evidence="2" key="1">
    <citation type="submission" date="2020-10" db="EMBL/GenBank/DDBJ databases">
        <authorList>
            <person name="Gilroy R."/>
        </authorList>
    </citation>
    <scope>NUCLEOTIDE SEQUENCE</scope>
    <source>
        <strain evidence="2">ChiSjej6B24-2974</strain>
    </source>
</reference>
<gene>
    <name evidence="2" type="ORF">IAA52_01630</name>
</gene>
<dbReference type="SUPFAM" id="SSF102405">
    <property type="entry name" value="MCP/YpsA-like"/>
    <property type="match status" value="1"/>
</dbReference>
<sequence length="318" mass="34497">MYSDDAFATMLLTIALSADRAEYARPLNTAEYCRVLARVKASAAGRLGALLRADISALMMLLGVSEEEAYRLYTLLHRGVQLTYALEGFMQKGVRVITCFDEDYPPHFRARMGNAAPPALFFAGERALLNRPAVAVVGVSGVKTTPEVRESIEGIVQGAKDLGYGVITGGELGVSRVAAGLVAERGGVLIDVPAGGLLAHIEDNPARELLADGRAAMLSLEHPEALFTVPHAIARNKLVFSLAQAAFVFNTDGKRGETDALKRGLCDWVYAYTGFAANHALVSRGAQPFRRIDAEEFHRLSARWKTSFSEQMSMFDML</sequence>
<evidence type="ECO:0000259" key="1">
    <source>
        <dbReference type="Pfam" id="PF02481"/>
    </source>
</evidence>
<comment type="caution">
    <text evidence="2">The sequence shown here is derived from an EMBL/GenBank/DDBJ whole genome shotgun (WGS) entry which is preliminary data.</text>
</comment>
<dbReference type="AlphaFoldDB" id="A0A9D0ZKE5"/>